<evidence type="ECO:0000313" key="8">
    <source>
        <dbReference type="EMBL" id="CAE0270173.1"/>
    </source>
</evidence>
<dbReference type="PANTHER" id="PTHR11846:SF0">
    <property type="entry name" value="ADENYLOSUCCINATE SYNTHETASE"/>
    <property type="match status" value="1"/>
</dbReference>
<feature type="binding site" evidence="7">
    <location>
        <position position="74"/>
    </location>
    <ligand>
        <name>IMP</name>
        <dbReference type="ChEBI" id="CHEBI:58053"/>
    </ligand>
</feature>
<dbReference type="PANTHER" id="PTHR11846">
    <property type="entry name" value="ADENYLOSUCCINATE SYNTHETASE"/>
    <property type="match status" value="1"/>
</dbReference>
<dbReference type="SMART" id="SM00788">
    <property type="entry name" value="Adenylsucc_synt"/>
    <property type="match status" value="1"/>
</dbReference>
<feature type="binding site" evidence="7">
    <location>
        <begin position="134"/>
        <end position="140"/>
    </location>
    <ligand>
        <name>substrate</name>
    </ligand>
</feature>
<keyword evidence="6 7" id="KW-0342">GTP-binding</keyword>
<feature type="binding site" evidence="7">
    <location>
        <position position="59"/>
    </location>
    <ligand>
        <name>IMP</name>
        <dbReference type="ChEBI" id="CHEBI:58053"/>
    </ligand>
</feature>
<dbReference type="InterPro" id="IPR042111">
    <property type="entry name" value="Adenylosuccinate_synth_dom3"/>
</dbReference>
<feature type="binding site" evidence="7">
    <location>
        <position position="140"/>
    </location>
    <ligand>
        <name>GTP</name>
        <dbReference type="ChEBI" id="CHEBI:37565"/>
    </ligand>
</feature>
<evidence type="ECO:0000256" key="7">
    <source>
        <dbReference type="HAMAP-Rule" id="MF_03125"/>
    </source>
</evidence>
<dbReference type="Gene3D" id="3.90.170.10">
    <property type="entry name" value="Adenylosuccinate Synthetase, subunit A, domain 3"/>
    <property type="match status" value="1"/>
</dbReference>
<keyword evidence="7" id="KW-0963">Cytoplasm</keyword>
<evidence type="ECO:0000256" key="3">
    <source>
        <dbReference type="ARBA" id="ARBA00022741"/>
    </source>
</evidence>
<feature type="binding site" evidence="7">
    <location>
        <position position="138"/>
    </location>
    <ligand>
        <name>IMP</name>
        <dbReference type="ChEBI" id="CHEBI:58053"/>
    </ligand>
</feature>
<comment type="caution">
    <text evidence="7">Lacks conserved residue(s) required for the propagation of feature annotation.</text>
</comment>
<dbReference type="GO" id="GO:0044208">
    <property type="term" value="P:'de novo' AMP biosynthetic process"/>
    <property type="evidence" value="ECO:0007669"/>
    <property type="project" value="UniProtKB-UniRule"/>
</dbReference>
<feature type="binding site" evidence="7">
    <location>
        <begin position="166"/>
        <end position="168"/>
    </location>
    <ligand>
        <name>GTP</name>
        <dbReference type="ChEBI" id="CHEBI:37565"/>
    </ligand>
</feature>
<keyword evidence="5 7" id="KW-0460">Magnesium</keyword>
<comment type="function">
    <text evidence="7">Plays an important role in the de novo pathway and in the salvage pathway of purine nucleotide biosynthesis. Catalyzes the first commited step in the biosynthesis of AMP from IMP.</text>
</comment>
<dbReference type="Pfam" id="PF00709">
    <property type="entry name" value="Adenylsucc_synt"/>
    <property type="match status" value="1"/>
</dbReference>
<comment type="similarity">
    <text evidence="7">Belongs to the adenylosuccinate synthetase family.</text>
</comment>
<dbReference type="InterPro" id="IPR027417">
    <property type="entry name" value="P-loop_NTPase"/>
</dbReference>
<accession>A0A7S3LXJ2</accession>
<dbReference type="Gene3D" id="3.40.440.10">
    <property type="entry name" value="Adenylosuccinate Synthetase, subunit A, domain 1"/>
    <property type="match status" value="1"/>
</dbReference>
<gene>
    <name evidence="8" type="ORF">PBIL07802_LOCUS32528</name>
</gene>
<dbReference type="GO" id="GO:0004019">
    <property type="term" value="F:adenylosuccinate synthase activity"/>
    <property type="evidence" value="ECO:0007669"/>
    <property type="project" value="UniProtKB-UniRule"/>
</dbReference>
<keyword evidence="3 7" id="KW-0547">Nucleotide-binding</keyword>
<evidence type="ECO:0000256" key="2">
    <source>
        <dbReference type="ARBA" id="ARBA00022723"/>
    </source>
</evidence>
<dbReference type="GO" id="GO:0046040">
    <property type="term" value="P:IMP metabolic process"/>
    <property type="evidence" value="ECO:0007669"/>
    <property type="project" value="TreeGrafter"/>
</dbReference>
<organism evidence="8">
    <name type="scientific">Palpitomonas bilix</name>
    <dbReference type="NCBI Taxonomy" id="652834"/>
    <lineage>
        <taxon>Eukaryota</taxon>
        <taxon>Eukaryota incertae sedis</taxon>
    </lineage>
</organism>
<comment type="subcellular location">
    <subcellularLocation>
        <location evidence="7">Cytoplasm</location>
    </subcellularLocation>
</comment>
<evidence type="ECO:0000256" key="6">
    <source>
        <dbReference type="ARBA" id="ARBA00023134"/>
    </source>
</evidence>
<comment type="catalytic activity">
    <reaction evidence="7">
        <text>IMP + L-aspartate + GTP = N(6)-(1,2-dicarboxyethyl)-AMP + GDP + phosphate + 2 H(+)</text>
        <dbReference type="Rhea" id="RHEA:15753"/>
        <dbReference type="ChEBI" id="CHEBI:15378"/>
        <dbReference type="ChEBI" id="CHEBI:29991"/>
        <dbReference type="ChEBI" id="CHEBI:37565"/>
        <dbReference type="ChEBI" id="CHEBI:43474"/>
        <dbReference type="ChEBI" id="CHEBI:57567"/>
        <dbReference type="ChEBI" id="CHEBI:58053"/>
        <dbReference type="ChEBI" id="CHEBI:58189"/>
        <dbReference type="EC" id="6.3.4.4"/>
    </reaction>
</comment>
<keyword evidence="1 7" id="KW-0436">Ligase</keyword>
<dbReference type="EC" id="6.3.4.4" evidence="7"/>
<reference evidence="8" key="1">
    <citation type="submission" date="2021-01" db="EMBL/GenBank/DDBJ databases">
        <authorList>
            <person name="Corre E."/>
            <person name="Pelletier E."/>
            <person name="Niang G."/>
            <person name="Scheremetjew M."/>
            <person name="Finn R."/>
            <person name="Kale V."/>
            <person name="Holt S."/>
            <person name="Cochrane G."/>
            <person name="Meng A."/>
            <person name="Brown T."/>
            <person name="Cohen L."/>
        </authorList>
    </citation>
    <scope>NUCLEOTIDE SEQUENCE</scope>
    <source>
        <strain evidence="8">NIES-2562</strain>
    </source>
</reference>
<name>A0A7S3LXJ2_9EUKA</name>
<dbReference type="InterPro" id="IPR042109">
    <property type="entry name" value="Adenylosuccinate_synth_dom1"/>
</dbReference>
<dbReference type="GO" id="GO:0000287">
    <property type="term" value="F:magnesium ion binding"/>
    <property type="evidence" value="ECO:0007669"/>
    <property type="project" value="UniProtKB-UniRule"/>
</dbReference>
<evidence type="ECO:0000256" key="5">
    <source>
        <dbReference type="ARBA" id="ARBA00022842"/>
    </source>
</evidence>
<comment type="subunit">
    <text evidence="7">Homodimer.</text>
</comment>
<dbReference type="InterPro" id="IPR001114">
    <property type="entry name" value="Adenylosuccinate_synthetase"/>
</dbReference>
<proteinExistence type="inferred from homology"/>
<protein>
    <recommendedName>
        <fullName evidence="7">Adenylosuccinate synthetase</fullName>
        <shortName evidence="7">AMPSase</shortName>
        <shortName evidence="7">AdSS</shortName>
        <ecNumber evidence="7">6.3.4.4</ecNumber>
    </recommendedName>
    <alternativeName>
        <fullName evidence="7">IMP--aspartate ligase</fullName>
    </alternativeName>
</protein>
<dbReference type="GO" id="GO:0005525">
    <property type="term" value="F:GTP binding"/>
    <property type="evidence" value="ECO:0007669"/>
    <property type="project" value="UniProtKB-UniRule"/>
</dbReference>
<keyword evidence="2 7" id="KW-0479">Metal-binding</keyword>
<dbReference type="SUPFAM" id="SSF52540">
    <property type="entry name" value="P-loop containing nucleoside triphosphate hydrolases"/>
    <property type="match status" value="1"/>
</dbReference>
<keyword evidence="4 7" id="KW-0658">Purine biosynthesis</keyword>
<sequence>MARNKEKRFQEFDFHVDVDAEVERYAEYAKKLENVIIDTVYELNNWAQQGQRILVEGANATMLDIDFGTYPYVTSSNASIGGAVTGLGLAANKIECVIGVVKAYTTRVGAGPFPTELLGEDGERLQKEGHEVGTTTQRARRCGWLDTVVVRYTSMINGFKYLNLTKLDTLSIFDTIKIGFGYTYNVRCPCLLLNRSLYVLPYPTALSIFSNFSIVSPVLITGVNTRSHSRAYKIFISVLCCF</sequence>
<comment type="pathway">
    <text evidence="7">Purine metabolism; AMP biosynthesis via de novo pathway; AMP from IMP: step 1/2.</text>
</comment>
<evidence type="ECO:0000256" key="1">
    <source>
        <dbReference type="ARBA" id="ARBA00022598"/>
    </source>
</evidence>
<dbReference type="GO" id="GO:0005737">
    <property type="term" value="C:cytoplasm"/>
    <property type="evidence" value="ECO:0007669"/>
    <property type="project" value="UniProtKB-SubCell"/>
</dbReference>
<evidence type="ECO:0000256" key="4">
    <source>
        <dbReference type="ARBA" id="ARBA00022755"/>
    </source>
</evidence>
<dbReference type="EMBL" id="HBIB01049320">
    <property type="protein sequence ID" value="CAE0270173.1"/>
    <property type="molecule type" value="Transcribed_RNA"/>
</dbReference>
<dbReference type="UniPathway" id="UPA00075">
    <property type="reaction ID" value="UER00335"/>
</dbReference>
<comment type="cofactor">
    <cofactor evidence="7">
        <name>Mg(2+)</name>
        <dbReference type="ChEBI" id="CHEBI:18420"/>
    </cofactor>
    <text evidence="7">Binds 1 Mg(2+) ion per subunit.</text>
</comment>
<dbReference type="HAMAP" id="MF_00011">
    <property type="entry name" value="Adenylosucc_synth"/>
    <property type="match status" value="1"/>
</dbReference>
<dbReference type="AlphaFoldDB" id="A0A7S3LXJ2"/>